<name>A0ABN0YJ91_9ACTN</name>
<keyword evidence="4" id="KW-1185">Reference proteome</keyword>
<evidence type="ECO:0000256" key="1">
    <source>
        <dbReference type="SAM" id="MobiDB-lite"/>
    </source>
</evidence>
<accession>A0ABN0YJ91</accession>
<feature type="region of interest" description="Disordered" evidence="1">
    <location>
        <begin position="104"/>
        <end position="128"/>
    </location>
</feature>
<proteinExistence type="predicted"/>
<dbReference type="Gene3D" id="3.60.10.10">
    <property type="entry name" value="Endonuclease/exonuclease/phosphatase"/>
    <property type="match status" value="1"/>
</dbReference>
<evidence type="ECO:0000259" key="2">
    <source>
        <dbReference type="Pfam" id="PF03372"/>
    </source>
</evidence>
<comment type="caution">
    <text evidence="3">The sequence shown here is derived from an EMBL/GenBank/DDBJ whole genome shotgun (WGS) entry which is preliminary data.</text>
</comment>
<dbReference type="Proteomes" id="UP001500879">
    <property type="component" value="Unassembled WGS sequence"/>
</dbReference>
<feature type="domain" description="Endonuclease/exonuclease/phosphatase" evidence="2">
    <location>
        <begin position="5"/>
        <end position="308"/>
    </location>
</feature>
<dbReference type="PANTHER" id="PTHR42834:SF1">
    <property type="entry name" value="ENDONUCLEASE_EXONUCLEASE_PHOSPHATASE FAMILY PROTEIN (AFU_ORTHOLOGUE AFUA_3G09210)"/>
    <property type="match status" value="1"/>
</dbReference>
<organism evidence="3 4">
    <name type="scientific">Streptomyces luteireticuli</name>
    <dbReference type="NCBI Taxonomy" id="173858"/>
    <lineage>
        <taxon>Bacteria</taxon>
        <taxon>Bacillati</taxon>
        <taxon>Actinomycetota</taxon>
        <taxon>Actinomycetes</taxon>
        <taxon>Kitasatosporales</taxon>
        <taxon>Streptomycetaceae</taxon>
        <taxon>Streptomyces</taxon>
    </lineage>
</organism>
<protein>
    <recommendedName>
        <fullName evidence="2">Endonuclease/exonuclease/phosphatase domain-containing protein</fullName>
    </recommendedName>
</protein>
<dbReference type="SUPFAM" id="SSF56219">
    <property type="entry name" value="DNase I-like"/>
    <property type="match status" value="1"/>
</dbReference>
<dbReference type="RefSeq" id="WP_344021851.1">
    <property type="nucleotide sequence ID" value="NZ_BAAABX010000019.1"/>
</dbReference>
<dbReference type="InterPro" id="IPR036691">
    <property type="entry name" value="Endo/exonu/phosph_ase_sf"/>
</dbReference>
<evidence type="ECO:0000313" key="3">
    <source>
        <dbReference type="EMBL" id="GAA0397422.1"/>
    </source>
</evidence>
<sequence>MTVIGTWNLENLFRFGEKFGPKTKAEYEAKIKGIAATVNRLSPDLLGIQEIGNLDALADVVGLLDGDWHTAHSRHADPRGIFVGFLSRLPLTVVKDTAVLPKPLSSVQTEDDGSSSGTMSRGGLAVEVEPKPGHTLRVAVCHLKSKLLTFPPPPDARHFPHDEGERARCTAYALFRRGAEAVAMRHLADELLQGDGRKHDLAVLGDFNDGPTAATTQILYGPPGSHIGTGGFGRPDDGDRARLWNLAPLIKKDAVSRVFEGQPELIDHILVSHALLPRVKKVFTGALEPLPDITEDPAERRGKPVSDHAPVLAELAY</sequence>
<dbReference type="EMBL" id="BAAABX010000019">
    <property type="protein sequence ID" value="GAA0397422.1"/>
    <property type="molecule type" value="Genomic_DNA"/>
</dbReference>
<evidence type="ECO:0000313" key="4">
    <source>
        <dbReference type="Proteomes" id="UP001500879"/>
    </source>
</evidence>
<dbReference type="InterPro" id="IPR005135">
    <property type="entry name" value="Endo/exonuclease/phosphatase"/>
</dbReference>
<dbReference type="PANTHER" id="PTHR42834">
    <property type="entry name" value="ENDONUCLEASE/EXONUCLEASE/PHOSPHATASE FAMILY PROTEIN (AFU_ORTHOLOGUE AFUA_3G09210)"/>
    <property type="match status" value="1"/>
</dbReference>
<reference evidence="3 4" key="1">
    <citation type="journal article" date="2019" name="Int. J. Syst. Evol. Microbiol.">
        <title>The Global Catalogue of Microorganisms (GCM) 10K type strain sequencing project: providing services to taxonomists for standard genome sequencing and annotation.</title>
        <authorList>
            <consortium name="The Broad Institute Genomics Platform"/>
            <consortium name="The Broad Institute Genome Sequencing Center for Infectious Disease"/>
            <person name="Wu L."/>
            <person name="Ma J."/>
        </authorList>
    </citation>
    <scope>NUCLEOTIDE SEQUENCE [LARGE SCALE GENOMIC DNA]</scope>
    <source>
        <strain evidence="3 4">JCM 4788</strain>
    </source>
</reference>
<gene>
    <name evidence="3" type="ORF">GCM10010357_18150</name>
</gene>
<dbReference type="Pfam" id="PF03372">
    <property type="entry name" value="Exo_endo_phos"/>
    <property type="match status" value="1"/>
</dbReference>